<comment type="caution">
    <text evidence="2">The sequence shown here is derived from an EMBL/GenBank/DDBJ whole genome shotgun (WGS) entry which is preliminary data.</text>
</comment>
<dbReference type="EMBL" id="JACBAD010001657">
    <property type="protein sequence ID" value="KAF7137025.1"/>
    <property type="molecule type" value="Genomic_DNA"/>
</dbReference>
<feature type="compositionally biased region" description="Low complexity" evidence="1">
    <location>
        <begin position="30"/>
        <end position="42"/>
    </location>
</feature>
<evidence type="ECO:0000313" key="2">
    <source>
        <dbReference type="EMBL" id="KAF7137025.1"/>
    </source>
</evidence>
<dbReference type="Proteomes" id="UP000630445">
    <property type="component" value="Unassembled WGS sequence"/>
</dbReference>
<organism evidence="2 3">
    <name type="scientific">Aspergillus hiratsukae</name>
    <dbReference type="NCBI Taxonomy" id="1194566"/>
    <lineage>
        <taxon>Eukaryota</taxon>
        <taxon>Fungi</taxon>
        <taxon>Dikarya</taxon>
        <taxon>Ascomycota</taxon>
        <taxon>Pezizomycotina</taxon>
        <taxon>Eurotiomycetes</taxon>
        <taxon>Eurotiomycetidae</taxon>
        <taxon>Eurotiales</taxon>
        <taxon>Aspergillaceae</taxon>
        <taxon>Aspergillus</taxon>
        <taxon>Aspergillus subgen. Fumigati</taxon>
    </lineage>
</organism>
<proteinExistence type="predicted"/>
<dbReference type="AlphaFoldDB" id="A0A8H6PH50"/>
<protein>
    <submittedName>
        <fullName evidence="2">Uncharacterized protein</fullName>
    </submittedName>
</protein>
<gene>
    <name evidence="2" type="ORF">CNMCM5793_006829</name>
</gene>
<keyword evidence="3" id="KW-1185">Reference proteome</keyword>
<name>A0A8H6PH50_9EURO</name>
<feature type="region of interest" description="Disordered" evidence="1">
    <location>
        <begin position="1"/>
        <end position="61"/>
    </location>
</feature>
<accession>A0A8H6PH50</accession>
<dbReference type="OrthoDB" id="4505106at2759"/>
<feature type="compositionally biased region" description="Polar residues" evidence="1">
    <location>
        <begin position="1"/>
        <end position="11"/>
    </location>
</feature>
<reference evidence="2" key="1">
    <citation type="submission" date="2020-06" db="EMBL/GenBank/DDBJ databases">
        <title>Draft genome sequences of strains closely related to Aspergillus parafelis and Aspergillus hiratsukae.</title>
        <authorList>
            <person name="Dos Santos R.A.C."/>
            <person name="Rivero-Menendez O."/>
            <person name="Steenwyk J.L."/>
            <person name="Mead M.E."/>
            <person name="Goldman G.H."/>
            <person name="Alastruey-Izquierdo A."/>
            <person name="Rokas A."/>
        </authorList>
    </citation>
    <scope>NUCLEOTIDE SEQUENCE</scope>
    <source>
        <strain evidence="2">CNM-CM5793</strain>
    </source>
</reference>
<evidence type="ECO:0000313" key="3">
    <source>
        <dbReference type="Proteomes" id="UP000630445"/>
    </source>
</evidence>
<evidence type="ECO:0000256" key="1">
    <source>
        <dbReference type="SAM" id="MobiDB-lite"/>
    </source>
</evidence>
<sequence>MRPTPSSQATPSGPVGNPVSKDLWVQGFNLSSAEQSQSSSSLHEVESRHSDSSALTPDKWSRSEGEGLVNVALVELLSTLTITCKGAKLDWSRPKKRLDFSLGHANVRSINDGSLRARYTGDILAVLEVKPIRLIEKGLATLMQMGLEMMSHILDCEEKKMAKKSYWMLSQHFDEIYFTWAEMDDGYIDYLRHGHCGDETLSFMHLKFVGPFHIYNSEHMYDLGRLALSLTVQESEDFAAHISRTYSGASSQGGEL</sequence>